<dbReference type="Proteomes" id="UP001283361">
    <property type="component" value="Unassembled WGS sequence"/>
</dbReference>
<evidence type="ECO:0000313" key="1">
    <source>
        <dbReference type="EMBL" id="KAK3785903.1"/>
    </source>
</evidence>
<comment type="caution">
    <text evidence="1">The sequence shown here is derived from an EMBL/GenBank/DDBJ whole genome shotgun (WGS) entry which is preliminary data.</text>
</comment>
<keyword evidence="2" id="KW-1185">Reference proteome</keyword>
<gene>
    <name evidence="1" type="ORF">RRG08_064166</name>
</gene>
<dbReference type="AlphaFoldDB" id="A0AAE1ADM7"/>
<organism evidence="1 2">
    <name type="scientific">Elysia crispata</name>
    <name type="common">lettuce slug</name>
    <dbReference type="NCBI Taxonomy" id="231223"/>
    <lineage>
        <taxon>Eukaryota</taxon>
        <taxon>Metazoa</taxon>
        <taxon>Spiralia</taxon>
        <taxon>Lophotrochozoa</taxon>
        <taxon>Mollusca</taxon>
        <taxon>Gastropoda</taxon>
        <taxon>Heterobranchia</taxon>
        <taxon>Euthyneura</taxon>
        <taxon>Panpulmonata</taxon>
        <taxon>Sacoglossa</taxon>
        <taxon>Placobranchoidea</taxon>
        <taxon>Plakobranchidae</taxon>
        <taxon>Elysia</taxon>
    </lineage>
</organism>
<sequence length="126" mass="13226">TRMGMIPFDGCGRNGAAVSTNGAAVASDFLVHSHTDPAQGVVVADPAVFEGVPGGSEGVAVSVVADQNTFFGFKELVVHHMIHTFRELISLIDSFTLDSCLCCLTSANKISKRVLTTAKMFNGPVI</sequence>
<protein>
    <submittedName>
        <fullName evidence="1">Uncharacterized protein</fullName>
    </submittedName>
</protein>
<reference evidence="1" key="1">
    <citation type="journal article" date="2023" name="G3 (Bethesda)">
        <title>A reference genome for the long-term kleptoplast-retaining sea slug Elysia crispata morphotype clarki.</title>
        <authorList>
            <person name="Eastman K.E."/>
            <person name="Pendleton A.L."/>
            <person name="Shaikh M.A."/>
            <person name="Suttiyut T."/>
            <person name="Ogas R."/>
            <person name="Tomko P."/>
            <person name="Gavelis G."/>
            <person name="Widhalm J.R."/>
            <person name="Wisecaver J.H."/>
        </authorList>
    </citation>
    <scope>NUCLEOTIDE SEQUENCE</scope>
    <source>
        <strain evidence="1">ECLA1</strain>
    </source>
</reference>
<proteinExistence type="predicted"/>
<accession>A0AAE1ADM7</accession>
<feature type="non-terminal residue" evidence="1">
    <location>
        <position position="1"/>
    </location>
</feature>
<name>A0AAE1ADM7_9GAST</name>
<evidence type="ECO:0000313" key="2">
    <source>
        <dbReference type="Proteomes" id="UP001283361"/>
    </source>
</evidence>
<dbReference type="EMBL" id="JAWDGP010002048">
    <property type="protein sequence ID" value="KAK3785903.1"/>
    <property type="molecule type" value="Genomic_DNA"/>
</dbReference>